<evidence type="ECO:0000259" key="1">
    <source>
        <dbReference type="Pfam" id="PF01048"/>
    </source>
</evidence>
<proteinExistence type="predicted"/>
<dbReference type="Pfam" id="PF01048">
    <property type="entry name" value="PNP_UDP_1"/>
    <property type="match status" value="1"/>
</dbReference>
<dbReference type="GO" id="GO:0009116">
    <property type="term" value="P:nucleoside metabolic process"/>
    <property type="evidence" value="ECO:0007669"/>
    <property type="project" value="InterPro"/>
</dbReference>
<dbReference type="PANTHER" id="PTHR43691">
    <property type="entry name" value="URIDINE PHOSPHORYLASE"/>
    <property type="match status" value="1"/>
</dbReference>
<name>A0A0Q0RV95_9ARCH</name>
<evidence type="ECO:0000313" key="2">
    <source>
        <dbReference type="EMBL" id="KQB36225.1"/>
    </source>
</evidence>
<feature type="domain" description="Nucleoside phosphorylase" evidence="1">
    <location>
        <begin position="23"/>
        <end position="228"/>
    </location>
</feature>
<reference evidence="2 3" key="1">
    <citation type="submission" date="2015-09" db="EMBL/GenBank/DDBJ databases">
        <title>Heavy metals and arsenic resistance mechanisms in polyextremophilic archaea of the family Ferroplasmaceae.</title>
        <authorList>
            <person name="Bulaev A.G."/>
            <person name="Kanygina A.V."/>
        </authorList>
    </citation>
    <scope>NUCLEOTIDE SEQUENCE [LARGE SCALE GENOMIC DNA]</scope>
    <source>
        <strain evidence="2 3">BH2</strain>
    </source>
</reference>
<gene>
    <name evidence="2" type="ORF">AOG55_04635</name>
</gene>
<organism evidence="2 3">
    <name type="scientific">Acidiplasma cupricumulans</name>
    <dbReference type="NCBI Taxonomy" id="312540"/>
    <lineage>
        <taxon>Archaea</taxon>
        <taxon>Methanobacteriati</taxon>
        <taxon>Thermoplasmatota</taxon>
        <taxon>Thermoplasmata</taxon>
        <taxon>Thermoplasmatales</taxon>
        <taxon>Ferroplasmaceae</taxon>
        <taxon>Acidiplasma</taxon>
    </lineage>
</organism>
<dbReference type="SUPFAM" id="SSF53167">
    <property type="entry name" value="Purine and uridine phosphorylases"/>
    <property type="match status" value="1"/>
</dbReference>
<dbReference type="Gene3D" id="3.40.50.1580">
    <property type="entry name" value="Nucleoside phosphorylase domain"/>
    <property type="match status" value="1"/>
</dbReference>
<dbReference type="GO" id="GO:0005829">
    <property type="term" value="C:cytosol"/>
    <property type="evidence" value="ECO:0007669"/>
    <property type="project" value="TreeGrafter"/>
</dbReference>
<dbReference type="RefSeq" id="WP_048101377.1">
    <property type="nucleotide sequence ID" value="NZ_LKBH01000049.1"/>
</dbReference>
<dbReference type="GO" id="GO:0003824">
    <property type="term" value="F:catalytic activity"/>
    <property type="evidence" value="ECO:0007669"/>
    <property type="project" value="InterPro"/>
</dbReference>
<sequence length="233" mass="25411">MAIIKAEKVSKKVVIVGNLNRQKIVNSLLENPVKISEFAGYTAYTGKYGNEDITTVFHGIGIPSLTLVTDDLISLGAREIVRFGSATAVSDSMEPGTVVLPIGYSYNPGGTFKQYLNSDFSMALTPDFEFLASEREKLNNANIKTEIGNVFTSDALFAHTPEFIKKLSETGHIAVELEGAGLYFISRLKNVRALSVHLIYSNAVTGKSMEQNNINESENKIAKTILNLLTGKN</sequence>
<dbReference type="Proteomes" id="UP000050301">
    <property type="component" value="Unassembled WGS sequence"/>
</dbReference>
<comment type="caution">
    <text evidence="2">The sequence shown here is derived from an EMBL/GenBank/DDBJ whole genome shotgun (WGS) entry which is preliminary data.</text>
</comment>
<dbReference type="AlphaFoldDB" id="A0A0Q0RV95"/>
<dbReference type="FunCoup" id="A0A0Q0RV95">
    <property type="interactions" value="18"/>
</dbReference>
<dbReference type="InterPro" id="IPR035994">
    <property type="entry name" value="Nucleoside_phosphorylase_sf"/>
</dbReference>
<dbReference type="GeneID" id="84221089"/>
<dbReference type="EMBL" id="LKBH01000049">
    <property type="protein sequence ID" value="KQB36225.1"/>
    <property type="molecule type" value="Genomic_DNA"/>
</dbReference>
<dbReference type="CDD" id="cd09005">
    <property type="entry name" value="NP-I"/>
    <property type="match status" value="1"/>
</dbReference>
<dbReference type="InterPro" id="IPR000845">
    <property type="entry name" value="Nucleoside_phosphorylase_d"/>
</dbReference>
<dbReference type="InParanoid" id="A0A0Q0RV95"/>
<dbReference type="PANTHER" id="PTHR43691:SF11">
    <property type="entry name" value="FI09636P-RELATED"/>
    <property type="match status" value="1"/>
</dbReference>
<evidence type="ECO:0000313" key="3">
    <source>
        <dbReference type="Proteomes" id="UP000050301"/>
    </source>
</evidence>
<protein>
    <submittedName>
        <fullName evidence="2">Purine nucleoside phosphorylase</fullName>
    </submittedName>
</protein>
<accession>A0A0Q0RV95</accession>
<keyword evidence="3" id="KW-1185">Reference proteome</keyword>